<dbReference type="GO" id="GO:0003964">
    <property type="term" value="F:RNA-directed DNA polymerase activity"/>
    <property type="evidence" value="ECO:0007669"/>
    <property type="project" value="UniProtKB-KW"/>
</dbReference>
<dbReference type="PANTHER" id="PTHR35046:SF26">
    <property type="entry name" value="RNA-DIRECTED DNA POLYMERASE"/>
    <property type="match status" value="1"/>
</dbReference>
<dbReference type="GO" id="GO:0003676">
    <property type="term" value="F:nucleic acid binding"/>
    <property type="evidence" value="ECO:0007669"/>
    <property type="project" value="InterPro"/>
</dbReference>
<dbReference type="EMBL" id="BKCJ011352674">
    <property type="protein sequence ID" value="GFD24466.1"/>
    <property type="molecule type" value="Genomic_DNA"/>
</dbReference>
<organism evidence="1">
    <name type="scientific">Tanacetum cinerariifolium</name>
    <name type="common">Dalmatian daisy</name>
    <name type="synonym">Chrysanthemum cinerariifolium</name>
    <dbReference type="NCBI Taxonomy" id="118510"/>
    <lineage>
        <taxon>Eukaryota</taxon>
        <taxon>Viridiplantae</taxon>
        <taxon>Streptophyta</taxon>
        <taxon>Embryophyta</taxon>
        <taxon>Tracheophyta</taxon>
        <taxon>Spermatophyta</taxon>
        <taxon>Magnoliopsida</taxon>
        <taxon>eudicotyledons</taxon>
        <taxon>Gunneridae</taxon>
        <taxon>Pentapetalae</taxon>
        <taxon>asterids</taxon>
        <taxon>campanulids</taxon>
        <taxon>Asterales</taxon>
        <taxon>Asteraceae</taxon>
        <taxon>Asteroideae</taxon>
        <taxon>Anthemideae</taxon>
        <taxon>Anthemidinae</taxon>
        <taxon>Tanacetum</taxon>
    </lineage>
</organism>
<evidence type="ECO:0000313" key="1">
    <source>
        <dbReference type="EMBL" id="GFD24466.1"/>
    </source>
</evidence>
<keyword evidence="1" id="KW-0808">Transferase</keyword>
<feature type="non-terminal residue" evidence="1">
    <location>
        <position position="1"/>
    </location>
</feature>
<dbReference type="Gene3D" id="3.30.420.10">
    <property type="entry name" value="Ribonuclease H-like superfamily/Ribonuclease H"/>
    <property type="match status" value="1"/>
</dbReference>
<dbReference type="SUPFAM" id="SSF53098">
    <property type="entry name" value="Ribonuclease H-like"/>
    <property type="match status" value="1"/>
</dbReference>
<dbReference type="InterPro" id="IPR036397">
    <property type="entry name" value="RNaseH_sf"/>
</dbReference>
<dbReference type="AlphaFoldDB" id="A0A699USY9"/>
<reference evidence="1" key="1">
    <citation type="journal article" date="2019" name="Sci. Rep.">
        <title>Draft genome of Tanacetum cinerariifolium, the natural source of mosquito coil.</title>
        <authorList>
            <person name="Yamashiro T."/>
            <person name="Shiraishi A."/>
            <person name="Satake H."/>
            <person name="Nakayama K."/>
        </authorList>
    </citation>
    <scope>NUCLEOTIDE SEQUENCE</scope>
</reference>
<sequence length="128" mass="14602">AKDSVMVVVDQFLKMAHFVLCSKTFDVSQVARLYFAEIVKLHGIPKTLTSDRDVKFIRVQGFDSFRELYYDDTDFREIWSKCDNGPFQQFSKWDGYLFKGARLCIPLCSLLEAIILEGHAGGLAGYFG</sequence>
<comment type="caution">
    <text evidence="1">The sequence shown here is derived from an EMBL/GenBank/DDBJ whole genome shotgun (WGS) entry which is preliminary data.</text>
</comment>
<gene>
    <name evidence="1" type="ORF">Tci_896435</name>
</gene>
<keyword evidence="1" id="KW-0548">Nucleotidyltransferase</keyword>
<dbReference type="PANTHER" id="PTHR35046">
    <property type="entry name" value="ZINC KNUCKLE (CCHC-TYPE) FAMILY PROTEIN"/>
    <property type="match status" value="1"/>
</dbReference>
<feature type="non-terminal residue" evidence="1">
    <location>
        <position position="128"/>
    </location>
</feature>
<proteinExistence type="predicted"/>
<name>A0A699USY9_TANCI</name>
<accession>A0A699USY9</accession>
<dbReference type="InterPro" id="IPR012337">
    <property type="entry name" value="RNaseH-like_sf"/>
</dbReference>
<protein>
    <submittedName>
        <fullName evidence="1">RNA-directed DNA polymerase</fullName>
    </submittedName>
</protein>
<keyword evidence="1" id="KW-0695">RNA-directed DNA polymerase</keyword>